<feature type="compositionally biased region" description="Low complexity" evidence="1">
    <location>
        <begin position="37"/>
        <end position="91"/>
    </location>
</feature>
<evidence type="ECO:0000313" key="2">
    <source>
        <dbReference type="EMBL" id="CAH1237978.1"/>
    </source>
</evidence>
<protein>
    <submittedName>
        <fullName evidence="2">Hypp5482 protein</fullName>
    </submittedName>
</protein>
<feature type="compositionally biased region" description="Polar residues" evidence="1">
    <location>
        <begin position="271"/>
        <end position="280"/>
    </location>
</feature>
<keyword evidence="3" id="KW-1185">Reference proteome</keyword>
<dbReference type="EMBL" id="OV696695">
    <property type="protein sequence ID" value="CAH1237978.1"/>
    <property type="molecule type" value="Genomic_DNA"/>
</dbReference>
<dbReference type="AlphaFoldDB" id="A0A8J9VPU1"/>
<name>A0A8J9VPU1_BRALA</name>
<feature type="compositionally biased region" description="Polar residues" evidence="1">
    <location>
        <begin position="243"/>
        <end position="264"/>
    </location>
</feature>
<evidence type="ECO:0000256" key="1">
    <source>
        <dbReference type="SAM" id="MobiDB-lite"/>
    </source>
</evidence>
<organism evidence="2 3">
    <name type="scientific">Branchiostoma lanceolatum</name>
    <name type="common">Common lancelet</name>
    <name type="synonym">Amphioxus lanceolatum</name>
    <dbReference type="NCBI Taxonomy" id="7740"/>
    <lineage>
        <taxon>Eukaryota</taxon>
        <taxon>Metazoa</taxon>
        <taxon>Chordata</taxon>
        <taxon>Cephalochordata</taxon>
        <taxon>Leptocardii</taxon>
        <taxon>Amphioxiformes</taxon>
        <taxon>Branchiostomatidae</taxon>
        <taxon>Branchiostoma</taxon>
    </lineage>
</organism>
<feature type="region of interest" description="Disordered" evidence="1">
    <location>
        <begin position="243"/>
        <end position="280"/>
    </location>
</feature>
<sequence>MQPTTAEGLLTSTLTETTELTYAKHSTNVDQVATFTTSGGVSSTSQVLSTTTSLPTEPFTTTQLPTALETTSTATTTERLPTSTLTETTSAKHSTDADQETTYFTSGISSTSEDTIHPAHYDNFYAHYTLHNNATSHCARNHRNCSNNGRKATHIYFDRNNTAHICQAQHPCWPRDNSLYVWCFLNYKSYNVIASVQHFDSTYYISNNTSIYTRRNKFSSNHWWSTIHLFDHNNVTSNYTLENNRTSDGSKTHNYSRNSTNNSRGAIHGFSANNVRRASH</sequence>
<feature type="region of interest" description="Disordered" evidence="1">
    <location>
        <begin position="37"/>
        <end position="98"/>
    </location>
</feature>
<evidence type="ECO:0000313" key="3">
    <source>
        <dbReference type="Proteomes" id="UP000838412"/>
    </source>
</evidence>
<proteinExistence type="predicted"/>
<accession>A0A8J9VPU1</accession>
<dbReference type="Proteomes" id="UP000838412">
    <property type="component" value="Chromosome 10"/>
</dbReference>
<reference evidence="2" key="1">
    <citation type="submission" date="2022-01" db="EMBL/GenBank/DDBJ databases">
        <authorList>
            <person name="Braso-Vives M."/>
        </authorList>
    </citation>
    <scope>NUCLEOTIDE SEQUENCE</scope>
</reference>
<gene>
    <name evidence="2" type="primary">Hypp5482</name>
    <name evidence="2" type="ORF">BLAG_LOCUS2749</name>
</gene>